<organism evidence="9 10">
    <name type="scientific">Eremothecium sinecaudum</name>
    <dbReference type="NCBI Taxonomy" id="45286"/>
    <lineage>
        <taxon>Eukaryota</taxon>
        <taxon>Fungi</taxon>
        <taxon>Dikarya</taxon>
        <taxon>Ascomycota</taxon>
        <taxon>Saccharomycotina</taxon>
        <taxon>Saccharomycetes</taxon>
        <taxon>Saccharomycetales</taxon>
        <taxon>Saccharomycetaceae</taxon>
        <taxon>Eremothecium</taxon>
    </lineage>
</organism>
<feature type="region of interest" description="Disordered" evidence="7">
    <location>
        <begin position="89"/>
        <end position="158"/>
    </location>
</feature>
<dbReference type="GeneID" id="28724039"/>
<feature type="compositionally biased region" description="Basic and acidic residues" evidence="7">
    <location>
        <begin position="405"/>
        <end position="427"/>
    </location>
</feature>
<name>A0A120K290_9SACH</name>
<dbReference type="GO" id="GO:0005634">
    <property type="term" value="C:nucleus"/>
    <property type="evidence" value="ECO:0007669"/>
    <property type="project" value="UniProtKB-SubCell"/>
</dbReference>
<keyword evidence="6" id="KW-0539">Nucleus</keyword>
<feature type="compositionally biased region" description="Low complexity" evidence="7">
    <location>
        <begin position="316"/>
        <end position="330"/>
    </location>
</feature>
<dbReference type="STRING" id="45286.A0A120K290"/>
<feature type="region of interest" description="Disordered" evidence="7">
    <location>
        <begin position="180"/>
        <end position="291"/>
    </location>
</feature>
<feature type="compositionally biased region" description="Polar residues" evidence="7">
    <location>
        <begin position="341"/>
        <end position="350"/>
    </location>
</feature>
<keyword evidence="10" id="KW-1185">Reference proteome</keyword>
<feature type="compositionally biased region" description="Polar residues" evidence="7">
    <location>
        <begin position="450"/>
        <end position="470"/>
    </location>
</feature>
<accession>A0A120K290</accession>
<protein>
    <submittedName>
        <fullName evidence="9">HDR032Cp</fullName>
    </submittedName>
</protein>
<evidence type="ECO:0000256" key="4">
    <source>
        <dbReference type="ARBA" id="ARBA00022490"/>
    </source>
</evidence>
<evidence type="ECO:0000256" key="1">
    <source>
        <dbReference type="ARBA" id="ARBA00004123"/>
    </source>
</evidence>
<evidence type="ECO:0000256" key="3">
    <source>
        <dbReference type="ARBA" id="ARBA00010042"/>
    </source>
</evidence>
<dbReference type="InterPro" id="IPR005635">
    <property type="entry name" value="Inner_centromere_prot_ARK-bd"/>
</dbReference>
<feature type="region of interest" description="Disordered" evidence="7">
    <location>
        <begin position="394"/>
        <end position="471"/>
    </location>
</feature>
<dbReference type="EMBL" id="CP014244">
    <property type="protein sequence ID" value="AMD20775.1"/>
    <property type="molecule type" value="Genomic_DNA"/>
</dbReference>
<feature type="region of interest" description="Disordered" evidence="7">
    <location>
        <begin position="552"/>
        <end position="572"/>
    </location>
</feature>
<reference evidence="9 10" key="1">
    <citation type="submission" date="2016-01" db="EMBL/GenBank/DDBJ databases">
        <title>Genome sequence of the yeast Holleya sinecauda.</title>
        <authorList>
            <person name="Dietrich F.S."/>
        </authorList>
    </citation>
    <scope>NUCLEOTIDE SEQUENCE [LARGE SCALE GENOMIC DNA]</scope>
    <source>
        <strain evidence="9 10">ATCC 58844</strain>
    </source>
</reference>
<evidence type="ECO:0000256" key="7">
    <source>
        <dbReference type="SAM" id="MobiDB-lite"/>
    </source>
</evidence>
<feature type="compositionally biased region" description="Polar residues" evidence="7">
    <location>
        <begin position="92"/>
        <end position="107"/>
    </location>
</feature>
<comment type="similarity">
    <text evidence="3">Belongs to the INCENP family.</text>
</comment>
<feature type="compositionally biased region" description="Basic and acidic residues" evidence="7">
    <location>
        <begin position="615"/>
        <end position="631"/>
    </location>
</feature>
<sequence>MDWAIKAAKKRMRTRHGDSRSIVESLNKLNDTVLTGHDEINELLEDANDWLNLEMRRVGFKEEAIESAASADELFSGSLQDKVDKELAGGNLDSSLNQQDNTNSKVSINADKEKAEDEDPKVKLHLNVSRDDEKPKNYGSNTPKSSKSTLNRAALKSSPWSPYKVERTLKEGVYSQIQNDTQDAQDAQDAQDTQDTQDAQDNDNSINEVDQGTDKSITETKISLSKSSESTTSFKAATVVPPSRDRTLRRSNMFVPLPNKDPLVVQPSTGKGKALNLNAPDAPKPLQGSMQRGSSIFDRLSSIPTKSFEKKISLTRISRSPSRISRSPVRLQSPSARRYPQTPSQANANGSPVRRRSTAVGDRSNDKIQATLKGIFDTRIPTLASEKLAANAPLSDNKKKAAQPKLERKSLIPRLDRPSLKSSINKEKRGRSMTPIKRPDMASKLRKLSANPSPVNKQSLNSTQKLQPSATPLRVASKPFLPMAKSTLTSDLNPSPEYRSTVQSPIPKVPGLIGTKLSLKIPSTSSTTKLALTHSDSSPFVKAAATNSIGNQSIVDETSPGSKSANIPLKGPNDRLTKFQLVSQAGSEKHDLKRKLDKRLSEVMRNQQEQQLLRRRQEQQKRKSQLEEEKNRRTKILSEFAENPVGSRPKAKPSNTYLSKLPNQSILYDLNTADHRSNIGAKVTDNNPNMENSLPLGETTLPYIDSDSDNESGSHKVLAAWAQSPYLESQLKIQQDWDAEKIFGPIPPLHVDEIFQNSRLSRLKSRQSATRISMGI</sequence>
<keyword evidence="5" id="KW-0206">Cytoskeleton</keyword>
<feature type="compositionally biased region" description="Polar residues" evidence="7">
    <location>
        <begin position="138"/>
        <end position="151"/>
    </location>
</feature>
<evidence type="ECO:0000313" key="10">
    <source>
        <dbReference type="Proteomes" id="UP000243052"/>
    </source>
</evidence>
<gene>
    <name evidence="9" type="ORF">AW171_hschr42691</name>
</gene>
<dbReference type="Proteomes" id="UP000243052">
    <property type="component" value="Chromosome iv"/>
</dbReference>
<feature type="region of interest" description="Disordered" evidence="7">
    <location>
        <begin position="312"/>
        <end position="365"/>
    </location>
</feature>
<feature type="compositionally biased region" description="Low complexity" evidence="7">
    <location>
        <begin position="219"/>
        <end position="235"/>
    </location>
</feature>
<feature type="domain" description="Inner centromere protein ARK-binding" evidence="8">
    <location>
        <begin position="704"/>
        <end position="755"/>
    </location>
</feature>
<evidence type="ECO:0000256" key="6">
    <source>
        <dbReference type="ARBA" id="ARBA00023242"/>
    </source>
</evidence>
<evidence type="ECO:0000256" key="5">
    <source>
        <dbReference type="ARBA" id="ARBA00023212"/>
    </source>
</evidence>
<evidence type="ECO:0000259" key="8">
    <source>
        <dbReference type="Pfam" id="PF03941"/>
    </source>
</evidence>
<proteinExistence type="inferred from homology"/>
<dbReference type="OrthoDB" id="6123at2759"/>
<dbReference type="Pfam" id="PF03941">
    <property type="entry name" value="INCENP_ARK-bind"/>
    <property type="match status" value="1"/>
</dbReference>
<comment type="subcellular location">
    <subcellularLocation>
        <location evidence="2">Cytoplasm</location>
        <location evidence="2">Cytoskeleton</location>
        <location evidence="2">Spindle</location>
    </subcellularLocation>
    <subcellularLocation>
        <location evidence="1">Nucleus</location>
    </subcellularLocation>
</comment>
<feature type="compositionally biased region" description="Low complexity" evidence="7">
    <location>
        <begin position="180"/>
        <end position="204"/>
    </location>
</feature>
<evidence type="ECO:0000313" key="9">
    <source>
        <dbReference type="EMBL" id="AMD20775.1"/>
    </source>
</evidence>
<feature type="compositionally biased region" description="Polar residues" evidence="7">
    <location>
        <begin position="552"/>
        <end position="565"/>
    </location>
</feature>
<feature type="region of interest" description="Disordered" evidence="7">
    <location>
        <begin position="606"/>
        <end position="658"/>
    </location>
</feature>
<dbReference type="GO" id="GO:0005819">
    <property type="term" value="C:spindle"/>
    <property type="evidence" value="ECO:0007669"/>
    <property type="project" value="UniProtKB-SubCell"/>
</dbReference>
<keyword evidence="4" id="KW-0963">Cytoplasm</keyword>
<dbReference type="AlphaFoldDB" id="A0A120K290"/>
<dbReference type="RefSeq" id="XP_017987771.1">
    <property type="nucleotide sequence ID" value="XM_018132282.1"/>
</dbReference>
<evidence type="ECO:0000256" key="2">
    <source>
        <dbReference type="ARBA" id="ARBA00004186"/>
    </source>
</evidence>